<gene>
    <name evidence="3" type="ORF">RM574_29050</name>
</gene>
<dbReference type="RefSeq" id="WP_095682761.1">
    <property type="nucleotide sequence ID" value="NZ_JAVRER010000084.1"/>
</dbReference>
<organism evidence="3 4">
    <name type="scientific">Streptomyces evansiae</name>
    <dbReference type="NCBI Taxonomy" id="3075535"/>
    <lineage>
        <taxon>Bacteria</taxon>
        <taxon>Bacillati</taxon>
        <taxon>Actinomycetota</taxon>
        <taxon>Actinomycetes</taxon>
        <taxon>Kitasatosporales</taxon>
        <taxon>Streptomycetaceae</taxon>
        <taxon>Streptomyces</taxon>
    </lineage>
</organism>
<sequence length="190" mass="20345">MDAQVILLNGTSSAGKSSLAQEICAGLGRPSYLLAVDEFRRMRRGPDITAASLPGEIARTAAGFHRVIAGLAAAGHTLVVDHVLSNRARLRELLVLLPAEAVVFVGVRCPLDVVVRRERERGDRVVGTAAAQYPKVHAHGVYDVEVDTSRLTPAECAEHVLATVEQPARPTAFTRLRAAMATELGLVRLP</sequence>
<comment type="caution">
    <text evidence="3">The sequence shown here is derived from an EMBL/GenBank/DDBJ whole genome shotgun (WGS) entry which is preliminary data.</text>
</comment>
<evidence type="ECO:0000256" key="2">
    <source>
        <dbReference type="PIRSR" id="PIRSR007531-2"/>
    </source>
</evidence>
<feature type="active site" evidence="1">
    <location>
        <position position="37"/>
    </location>
</feature>
<protein>
    <submittedName>
        <fullName evidence="3">AAA family ATPase</fullName>
    </submittedName>
</protein>
<feature type="binding site" evidence="2">
    <location>
        <begin position="10"/>
        <end position="17"/>
    </location>
    <ligand>
        <name>ATP</name>
        <dbReference type="ChEBI" id="CHEBI:30616"/>
    </ligand>
</feature>
<dbReference type="Proteomes" id="UP001183607">
    <property type="component" value="Unassembled WGS sequence"/>
</dbReference>
<evidence type="ECO:0000313" key="3">
    <source>
        <dbReference type="EMBL" id="MDT0419528.1"/>
    </source>
</evidence>
<dbReference type="Gene3D" id="3.40.50.300">
    <property type="entry name" value="P-loop containing nucleotide triphosphate hydrolases"/>
    <property type="match status" value="1"/>
</dbReference>
<dbReference type="EMBL" id="JAVRER010000084">
    <property type="protein sequence ID" value="MDT0419528.1"/>
    <property type="molecule type" value="Genomic_DNA"/>
</dbReference>
<dbReference type="InterPro" id="IPR012853">
    <property type="entry name" value="CPT"/>
</dbReference>
<proteinExistence type="predicted"/>
<dbReference type="SUPFAM" id="SSF52540">
    <property type="entry name" value="P-loop containing nucleoside triphosphate hydrolases"/>
    <property type="match status" value="1"/>
</dbReference>
<evidence type="ECO:0000256" key="1">
    <source>
        <dbReference type="PIRSR" id="PIRSR007531-1"/>
    </source>
</evidence>
<dbReference type="InterPro" id="IPR027417">
    <property type="entry name" value="P-loop_NTPase"/>
</dbReference>
<accession>A0ABD5EEP6</accession>
<dbReference type="PIRSF" id="PIRSF007531">
    <property type="entry name" value="CPT"/>
    <property type="match status" value="1"/>
</dbReference>
<reference evidence="4" key="1">
    <citation type="submission" date="2023-07" db="EMBL/GenBank/DDBJ databases">
        <title>30 novel species of actinomycetes from the DSMZ collection.</title>
        <authorList>
            <person name="Nouioui I."/>
        </authorList>
    </citation>
    <scope>NUCLEOTIDE SEQUENCE [LARGE SCALE GENOMIC DNA]</scope>
    <source>
        <strain evidence="4">DSM 41982</strain>
    </source>
</reference>
<dbReference type="AlphaFoldDB" id="A0ABD5EEP6"/>
<dbReference type="Pfam" id="PF07931">
    <property type="entry name" value="CPT"/>
    <property type="match status" value="1"/>
</dbReference>
<evidence type="ECO:0000313" key="4">
    <source>
        <dbReference type="Proteomes" id="UP001183607"/>
    </source>
</evidence>
<name>A0ABD5EEP6_9ACTN</name>